<organism evidence="7 11">
    <name type="scientific">Octopus sinensis</name>
    <name type="common">East Asian common octopus</name>
    <dbReference type="NCBI Taxonomy" id="2607531"/>
    <lineage>
        <taxon>Eukaryota</taxon>
        <taxon>Metazoa</taxon>
        <taxon>Spiralia</taxon>
        <taxon>Lophotrochozoa</taxon>
        <taxon>Mollusca</taxon>
        <taxon>Cephalopoda</taxon>
        <taxon>Coleoidea</taxon>
        <taxon>Octopodiformes</taxon>
        <taxon>Octopoda</taxon>
        <taxon>Incirrata</taxon>
        <taxon>Octopodidae</taxon>
        <taxon>Octopus</taxon>
    </lineage>
</organism>
<dbReference type="RefSeq" id="XP_036360796.1">
    <property type="nucleotide sequence ID" value="XM_036504903.1"/>
</dbReference>
<evidence type="ECO:0000256" key="5">
    <source>
        <dbReference type="SAM" id="Phobius"/>
    </source>
</evidence>
<dbReference type="KEGG" id="osn:115213812"/>
<evidence type="ECO:0000313" key="8">
    <source>
        <dbReference type="RefSeq" id="XP_036360794.1"/>
    </source>
</evidence>
<dbReference type="SUPFAM" id="SSF56300">
    <property type="entry name" value="Metallo-dependent phosphatases"/>
    <property type="match status" value="1"/>
</dbReference>
<dbReference type="RefSeq" id="XP_036360797.1">
    <property type="nucleotide sequence ID" value="XM_036504904.1"/>
</dbReference>
<evidence type="ECO:0000256" key="2">
    <source>
        <dbReference type="ARBA" id="ARBA00022692"/>
    </source>
</evidence>
<dbReference type="PANTHER" id="PTHR13315">
    <property type="entry name" value="METALLO PHOSPHOESTERASE RELATED"/>
    <property type="match status" value="1"/>
</dbReference>
<dbReference type="PANTHER" id="PTHR13315:SF4">
    <property type="entry name" value="METALLOPHOSPHOESTERASE, ISOFORM E"/>
    <property type="match status" value="1"/>
</dbReference>
<dbReference type="GO" id="GO:0005783">
    <property type="term" value="C:endoplasmic reticulum"/>
    <property type="evidence" value="ECO:0007669"/>
    <property type="project" value="TreeGrafter"/>
</dbReference>
<dbReference type="InterPro" id="IPR004843">
    <property type="entry name" value="Calcineurin-like_PHP"/>
</dbReference>
<evidence type="ECO:0000256" key="3">
    <source>
        <dbReference type="ARBA" id="ARBA00022989"/>
    </source>
</evidence>
<keyword evidence="7" id="KW-1185">Reference proteome</keyword>
<dbReference type="GO" id="GO:0006506">
    <property type="term" value="P:GPI anchor biosynthetic process"/>
    <property type="evidence" value="ECO:0007669"/>
    <property type="project" value="InterPro"/>
</dbReference>
<sequence length="395" mass="45246">MGIKGPNIASRLIKRITSKSFLFLSGLLLVIGNEYVLHFAHYLQWAPIPVETRHDGDMVLLLVSDPQIQGYQREPAFPVGYFSRWDADRYISRSFSMAFLHSSPDIILFLGDLMDEGSIATNEEYELYYQRLQNIFQDAAETKKIYVPGDNDIGGEGFDRRTSEKISRFERYFEYLTGAVKFRFASFFKLDVRFFEPFLPKHKKILQEVGEEIYMPFRIILNHESISPKLKSHVYPYSYVLQLLKPIRPHMVISGHWHKANLFLCEDCLSQENDDGDYWPVTRRDLTSEENYIEINSDEKSTLVEIMVPTCSYRMGEPKMGYGVLVIMKTSKCMENIQSGEKATAELMQRTSSSSPPSSSSFKTIFHSDIDLMVQLDLVSQKAASSTVSTAGCPS</sequence>
<evidence type="ECO:0000313" key="11">
    <source>
        <dbReference type="RefSeq" id="XP_036360797.1"/>
    </source>
</evidence>
<dbReference type="InterPro" id="IPR029052">
    <property type="entry name" value="Metallo-depent_PP-like"/>
</dbReference>
<comment type="subcellular location">
    <subcellularLocation>
        <location evidence="1">Membrane</location>
        <topology evidence="1">Multi-pass membrane protein</topology>
    </subcellularLocation>
</comment>
<dbReference type="GO" id="GO:0016020">
    <property type="term" value="C:membrane"/>
    <property type="evidence" value="ECO:0007669"/>
    <property type="project" value="UniProtKB-SubCell"/>
</dbReference>
<accession>A0A7E6F1F2</accession>
<evidence type="ECO:0000259" key="6">
    <source>
        <dbReference type="Pfam" id="PF00149"/>
    </source>
</evidence>
<keyword evidence="4 5" id="KW-0472">Membrane</keyword>
<feature type="transmembrane region" description="Helical" evidence="5">
    <location>
        <begin position="21"/>
        <end position="43"/>
    </location>
</feature>
<dbReference type="RefSeq" id="XP_036360794.1">
    <property type="nucleotide sequence ID" value="XM_036504901.1"/>
</dbReference>
<evidence type="ECO:0000313" key="10">
    <source>
        <dbReference type="RefSeq" id="XP_036360796.1"/>
    </source>
</evidence>
<gene>
    <name evidence="8 9 10 11" type="primary">LOC115213812</name>
</gene>
<dbReference type="Pfam" id="PF00149">
    <property type="entry name" value="Metallophos"/>
    <property type="match status" value="1"/>
</dbReference>
<dbReference type="RefSeq" id="XP_036360795.1">
    <property type="nucleotide sequence ID" value="XM_036504902.1"/>
</dbReference>
<keyword evidence="3 5" id="KW-1133">Transmembrane helix</keyword>
<keyword evidence="2 5" id="KW-0812">Transmembrane</keyword>
<feature type="domain" description="Calcineurin-like phosphoesterase" evidence="6">
    <location>
        <begin position="60"/>
        <end position="259"/>
    </location>
</feature>
<name>A0A7E6F1F2_9MOLL</name>
<dbReference type="InterPro" id="IPR033308">
    <property type="entry name" value="PGAP5/Cdc1/Ted1"/>
</dbReference>
<dbReference type="GO" id="GO:0016787">
    <property type="term" value="F:hydrolase activity"/>
    <property type="evidence" value="ECO:0007669"/>
    <property type="project" value="InterPro"/>
</dbReference>
<evidence type="ECO:0000256" key="4">
    <source>
        <dbReference type="ARBA" id="ARBA00023136"/>
    </source>
</evidence>
<protein>
    <submittedName>
        <fullName evidence="8 9">Uncharacterized protein LOC115213812 isoform X1</fullName>
    </submittedName>
</protein>
<dbReference type="Proteomes" id="UP000515154">
    <property type="component" value="Linkage group LG7"/>
</dbReference>
<evidence type="ECO:0000256" key="1">
    <source>
        <dbReference type="ARBA" id="ARBA00004141"/>
    </source>
</evidence>
<evidence type="ECO:0000313" key="7">
    <source>
        <dbReference type="Proteomes" id="UP000515154"/>
    </source>
</evidence>
<reference evidence="8 9" key="1">
    <citation type="submission" date="2025-08" db="UniProtKB">
        <authorList>
            <consortium name="RefSeq"/>
        </authorList>
    </citation>
    <scope>IDENTIFICATION</scope>
</reference>
<dbReference type="Gene3D" id="3.60.21.10">
    <property type="match status" value="1"/>
</dbReference>
<proteinExistence type="predicted"/>
<dbReference type="AlphaFoldDB" id="A0A7E6F1F2"/>
<evidence type="ECO:0000313" key="9">
    <source>
        <dbReference type="RefSeq" id="XP_036360795.1"/>
    </source>
</evidence>